<dbReference type="EMBL" id="VOBL01000005">
    <property type="protein sequence ID" value="KAA0978021.1"/>
    <property type="molecule type" value="Genomic_DNA"/>
</dbReference>
<organism evidence="4 5">
    <name type="scientific">Paeniglutamicibacter gangotriensis</name>
    <dbReference type="NCBI Taxonomy" id="254787"/>
    <lineage>
        <taxon>Bacteria</taxon>
        <taxon>Bacillati</taxon>
        <taxon>Actinomycetota</taxon>
        <taxon>Actinomycetes</taxon>
        <taxon>Micrococcales</taxon>
        <taxon>Micrococcaceae</taxon>
        <taxon>Paeniglutamicibacter</taxon>
    </lineage>
</organism>
<protein>
    <submittedName>
        <fullName evidence="4">Cysteine methyltransferase</fullName>
    </submittedName>
</protein>
<reference evidence="4 5" key="1">
    <citation type="submission" date="2019-07" db="EMBL/GenBank/DDBJ databases">
        <title>Analysis of the biochemical properties, biological activity and biotechnological potential of siderophores and biosurfactants produced by Antarctic psychrotolerant bacteria.</title>
        <authorList>
            <person name="Styczynski M."/>
            <person name="Krucon T."/>
            <person name="Decewicz P."/>
            <person name="Dziewit L."/>
        </authorList>
    </citation>
    <scope>NUCLEOTIDE SEQUENCE [LARGE SCALE GENOMIC DNA]</scope>
    <source>
        <strain evidence="4 5">ANT_H27</strain>
    </source>
</reference>
<dbReference type="PANTHER" id="PTHR42942">
    <property type="entry name" value="6-O-METHYLGUANINE DNA METHYLTRANSFERASE"/>
    <property type="match status" value="1"/>
</dbReference>
<name>A0A5B0EJI6_9MICC</name>
<dbReference type="InterPro" id="IPR036388">
    <property type="entry name" value="WH-like_DNA-bd_sf"/>
</dbReference>
<dbReference type="AlphaFoldDB" id="A0A5B0EJI6"/>
<evidence type="ECO:0000313" key="5">
    <source>
        <dbReference type="Proteomes" id="UP000323856"/>
    </source>
</evidence>
<dbReference type="Proteomes" id="UP000323856">
    <property type="component" value="Unassembled WGS sequence"/>
</dbReference>
<gene>
    <name evidence="4" type="ORF">FQ154_07155</name>
</gene>
<comment type="caution">
    <text evidence="4">The sequence shown here is derived from an EMBL/GenBank/DDBJ whole genome shotgun (WGS) entry which is preliminary data.</text>
</comment>
<proteinExistence type="predicted"/>
<dbReference type="GO" id="GO:0032259">
    <property type="term" value="P:methylation"/>
    <property type="evidence" value="ECO:0007669"/>
    <property type="project" value="UniProtKB-KW"/>
</dbReference>
<keyword evidence="4" id="KW-0808">Transferase</keyword>
<dbReference type="SUPFAM" id="SSF46767">
    <property type="entry name" value="Methylated DNA-protein cysteine methyltransferase, C-terminal domain"/>
    <property type="match status" value="1"/>
</dbReference>
<dbReference type="CDD" id="cd06445">
    <property type="entry name" value="ATase"/>
    <property type="match status" value="1"/>
</dbReference>
<dbReference type="InterPro" id="IPR014048">
    <property type="entry name" value="MethylDNA_cys_MeTrfase_DNA-bd"/>
</dbReference>
<evidence type="ECO:0000259" key="3">
    <source>
        <dbReference type="Pfam" id="PF01035"/>
    </source>
</evidence>
<dbReference type="PANTHER" id="PTHR42942:SF1">
    <property type="entry name" value="ALKYLTRANSFERASE-LIKE PROTEIN 1"/>
    <property type="match status" value="1"/>
</dbReference>
<dbReference type="Gene3D" id="1.10.10.10">
    <property type="entry name" value="Winged helix-like DNA-binding domain superfamily/Winged helix DNA-binding domain"/>
    <property type="match status" value="1"/>
</dbReference>
<dbReference type="Pfam" id="PF01035">
    <property type="entry name" value="DNA_binding_1"/>
    <property type="match status" value="1"/>
</dbReference>
<dbReference type="InterPro" id="IPR036217">
    <property type="entry name" value="MethylDNA_cys_MeTrfase_DNAb"/>
</dbReference>
<sequence>MAKENVVKEAGGGPVPGETEAPRNVPADGAQWEYDEAVFAVVAMIPSGKVLSYGDIAELLGAGGPRQVGKVMGRGGSEVTWWRVLRSNGTMPAALQPLAEPHWADEQTPHTDTRVQMKLARWIPAEADHACIDKVAAALPIPKRHPRMI</sequence>
<dbReference type="OrthoDB" id="9132167at2"/>
<dbReference type="InterPro" id="IPR052520">
    <property type="entry name" value="ATL_DNA_repair"/>
</dbReference>
<keyword evidence="4" id="KW-0489">Methyltransferase</keyword>
<evidence type="ECO:0000256" key="2">
    <source>
        <dbReference type="SAM" id="MobiDB-lite"/>
    </source>
</evidence>
<evidence type="ECO:0000256" key="1">
    <source>
        <dbReference type="ARBA" id="ARBA00022763"/>
    </source>
</evidence>
<dbReference type="GO" id="GO:0008168">
    <property type="term" value="F:methyltransferase activity"/>
    <property type="evidence" value="ECO:0007669"/>
    <property type="project" value="UniProtKB-KW"/>
</dbReference>
<keyword evidence="1" id="KW-0227">DNA damage</keyword>
<dbReference type="GO" id="GO:0006281">
    <property type="term" value="P:DNA repair"/>
    <property type="evidence" value="ECO:0007669"/>
    <property type="project" value="InterPro"/>
</dbReference>
<feature type="region of interest" description="Disordered" evidence="2">
    <location>
        <begin position="1"/>
        <end position="26"/>
    </location>
</feature>
<feature type="domain" description="Methylated-DNA-[protein]-cysteine S-methyltransferase DNA binding" evidence="3">
    <location>
        <begin position="34"/>
        <end position="92"/>
    </location>
</feature>
<evidence type="ECO:0000313" key="4">
    <source>
        <dbReference type="EMBL" id="KAA0978021.1"/>
    </source>
</evidence>
<accession>A0A5B0EJI6</accession>
<dbReference type="RefSeq" id="WP_149619165.1">
    <property type="nucleotide sequence ID" value="NZ_VOBL01000005.1"/>
</dbReference>